<sequence length="135" mass="15459">MANKSYEILDHPSDVRVRVFGDTKEELFSNAMRGMNEVLKSVSLKKAVNQRVVVNSFDLNALLVDFLSEVLYLSQVNKEIYTDIKFNKFSDKELEGELIGNTIESFAEDIKAVTYHDLKIEKKDGLYEATILFDI</sequence>
<proteinExistence type="inferred from homology"/>
<dbReference type="InterPro" id="IPR023572">
    <property type="entry name" value="Archease_dom"/>
</dbReference>
<dbReference type="STRING" id="1801990.A2V69_01375"/>
<evidence type="ECO:0000259" key="5">
    <source>
        <dbReference type="Pfam" id="PF01951"/>
    </source>
</evidence>
<dbReference type="PANTHER" id="PTHR12682">
    <property type="entry name" value="ARCHEASE"/>
    <property type="match status" value="1"/>
</dbReference>
<dbReference type="GO" id="GO:0008033">
    <property type="term" value="P:tRNA processing"/>
    <property type="evidence" value="ECO:0007669"/>
    <property type="project" value="UniProtKB-KW"/>
</dbReference>
<dbReference type="GO" id="GO:0046872">
    <property type="term" value="F:metal ion binding"/>
    <property type="evidence" value="ECO:0007669"/>
    <property type="project" value="UniProtKB-KW"/>
</dbReference>
<feature type="domain" description="Archease" evidence="5">
    <location>
        <begin position="6"/>
        <end position="135"/>
    </location>
</feature>
<dbReference type="AlphaFoldDB" id="A0A1G2F254"/>
<comment type="similarity">
    <text evidence="1">Belongs to the archease family.</text>
</comment>
<dbReference type="SUPFAM" id="SSF69819">
    <property type="entry name" value="MTH1598-like"/>
    <property type="match status" value="1"/>
</dbReference>
<dbReference type="Gene3D" id="3.55.10.10">
    <property type="entry name" value="Archease domain"/>
    <property type="match status" value="1"/>
</dbReference>
<evidence type="ECO:0000313" key="7">
    <source>
        <dbReference type="Proteomes" id="UP000177810"/>
    </source>
</evidence>
<reference evidence="6 7" key="1">
    <citation type="journal article" date="2016" name="Nat. Commun.">
        <title>Thousands of microbial genomes shed light on interconnected biogeochemical processes in an aquifer system.</title>
        <authorList>
            <person name="Anantharaman K."/>
            <person name="Brown C.T."/>
            <person name="Hug L.A."/>
            <person name="Sharon I."/>
            <person name="Castelle C.J."/>
            <person name="Probst A.J."/>
            <person name="Thomas B.C."/>
            <person name="Singh A."/>
            <person name="Wilkins M.J."/>
            <person name="Karaoz U."/>
            <person name="Brodie E.L."/>
            <person name="Williams K.H."/>
            <person name="Hubbard S.S."/>
            <person name="Banfield J.F."/>
        </authorList>
    </citation>
    <scope>NUCLEOTIDE SEQUENCE [LARGE SCALE GENOMIC DNA]</scope>
</reference>
<dbReference type="PANTHER" id="PTHR12682:SF11">
    <property type="entry name" value="PROTEIN ARCHEASE"/>
    <property type="match status" value="1"/>
</dbReference>
<evidence type="ECO:0000313" key="6">
    <source>
        <dbReference type="EMBL" id="OGZ32099.1"/>
    </source>
</evidence>
<evidence type="ECO:0000256" key="1">
    <source>
        <dbReference type="ARBA" id="ARBA00007963"/>
    </source>
</evidence>
<evidence type="ECO:0000256" key="4">
    <source>
        <dbReference type="ARBA" id="ARBA00022837"/>
    </source>
</evidence>
<accession>A0A1G2F254</accession>
<organism evidence="6 7">
    <name type="scientific">Candidatus Portnoybacteria bacterium RBG_13_40_8</name>
    <dbReference type="NCBI Taxonomy" id="1801990"/>
    <lineage>
        <taxon>Bacteria</taxon>
        <taxon>Candidatus Portnoyibacteriota</taxon>
    </lineage>
</organism>
<dbReference type="InterPro" id="IPR036820">
    <property type="entry name" value="Archease_dom_sf"/>
</dbReference>
<evidence type="ECO:0000256" key="3">
    <source>
        <dbReference type="ARBA" id="ARBA00022723"/>
    </source>
</evidence>
<protein>
    <recommendedName>
        <fullName evidence="5">Archease domain-containing protein</fullName>
    </recommendedName>
</protein>
<keyword evidence="4" id="KW-0106">Calcium</keyword>
<name>A0A1G2F254_9BACT</name>
<keyword evidence="3" id="KW-0479">Metal-binding</keyword>
<gene>
    <name evidence="6" type="ORF">A2V69_01375</name>
</gene>
<comment type="caution">
    <text evidence="6">The sequence shown here is derived from an EMBL/GenBank/DDBJ whole genome shotgun (WGS) entry which is preliminary data.</text>
</comment>
<dbReference type="Proteomes" id="UP000177810">
    <property type="component" value="Unassembled WGS sequence"/>
</dbReference>
<dbReference type="EMBL" id="MHMT01000026">
    <property type="protein sequence ID" value="OGZ32099.1"/>
    <property type="molecule type" value="Genomic_DNA"/>
</dbReference>
<dbReference type="InterPro" id="IPR002804">
    <property type="entry name" value="Archease"/>
</dbReference>
<dbReference type="Pfam" id="PF01951">
    <property type="entry name" value="Archease"/>
    <property type="match status" value="1"/>
</dbReference>
<keyword evidence="2" id="KW-0819">tRNA processing</keyword>
<evidence type="ECO:0000256" key="2">
    <source>
        <dbReference type="ARBA" id="ARBA00022694"/>
    </source>
</evidence>